<evidence type="ECO:0000313" key="7">
    <source>
        <dbReference type="Proteomes" id="UP001642464"/>
    </source>
</evidence>
<accession>A0ABP0J6V9</accession>
<dbReference type="Gene3D" id="3.40.50.1820">
    <property type="entry name" value="alpha/beta hydrolase"/>
    <property type="match status" value="1"/>
</dbReference>
<proteinExistence type="predicted"/>
<evidence type="ECO:0000259" key="5">
    <source>
        <dbReference type="Pfam" id="PF00561"/>
    </source>
</evidence>
<gene>
    <name evidence="6" type="ORF">SCF082_LOCUS10529</name>
</gene>
<dbReference type="Proteomes" id="UP001642464">
    <property type="component" value="Unassembled WGS sequence"/>
</dbReference>
<keyword evidence="7" id="KW-1185">Reference proteome</keyword>
<feature type="domain" description="AB hydrolase-1" evidence="5">
    <location>
        <begin position="70"/>
        <end position="367"/>
    </location>
</feature>
<keyword evidence="2" id="KW-0443">Lipid metabolism</keyword>
<feature type="signal peptide" evidence="4">
    <location>
        <begin position="1"/>
        <end position="23"/>
    </location>
</feature>
<dbReference type="SUPFAM" id="SSF47473">
    <property type="entry name" value="EF-hand"/>
    <property type="match status" value="1"/>
</dbReference>
<organism evidence="6 7">
    <name type="scientific">Durusdinium trenchii</name>
    <dbReference type="NCBI Taxonomy" id="1381693"/>
    <lineage>
        <taxon>Eukaryota</taxon>
        <taxon>Sar</taxon>
        <taxon>Alveolata</taxon>
        <taxon>Dinophyceae</taxon>
        <taxon>Suessiales</taxon>
        <taxon>Symbiodiniaceae</taxon>
        <taxon>Durusdinium</taxon>
    </lineage>
</organism>
<dbReference type="InterPro" id="IPR000073">
    <property type="entry name" value="AB_hydrolase_1"/>
</dbReference>
<protein>
    <submittedName>
        <fullName evidence="6">Gastric triacylglycerol lipase (GL) (Gastric lipase) (Lingual lipase)</fullName>
    </submittedName>
</protein>
<dbReference type="EMBL" id="CAXAMM010006180">
    <property type="protein sequence ID" value="CAK9010107.1"/>
    <property type="molecule type" value="Genomic_DNA"/>
</dbReference>
<evidence type="ECO:0000256" key="1">
    <source>
        <dbReference type="ARBA" id="ARBA00022963"/>
    </source>
</evidence>
<feature type="chain" id="PRO_5045115963" evidence="4">
    <location>
        <begin position="24"/>
        <end position="930"/>
    </location>
</feature>
<evidence type="ECO:0000256" key="2">
    <source>
        <dbReference type="ARBA" id="ARBA00023098"/>
    </source>
</evidence>
<dbReference type="Gene3D" id="1.10.238.10">
    <property type="entry name" value="EF-hand"/>
    <property type="match status" value="1"/>
</dbReference>
<keyword evidence="4" id="KW-0732">Signal</keyword>
<feature type="region of interest" description="Disordered" evidence="3">
    <location>
        <begin position="862"/>
        <end position="930"/>
    </location>
</feature>
<keyword evidence="1" id="KW-0442">Lipid degradation</keyword>
<evidence type="ECO:0000256" key="4">
    <source>
        <dbReference type="SAM" id="SignalP"/>
    </source>
</evidence>
<reference evidence="6 7" key="1">
    <citation type="submission" date="2024-02" db="EMBL/GenBank/DDBJ databases">
        <authorList>
            <person name="Chen Y."/>
            <person name="Shah S."/>
            <person name="Dougan E. K."/>
            <person name="Thang M."/>
            <person name="Chan C."/>
        </authorList>
    </citation>
    <scope>NUCLEOTIDE SEQUENCE [LARGE SCALE GENOMIC DNA]</scope>
</reference>
<sequence length="930" mass="104062">MSWLRSVSALITICACAWPGAVGQGMPKIHHSESTEEYLSKYYIPVEEHFITTEDKYILRSFRLPRQGAPVVLLQHGVLASSWCWLVNTPNRSLGISLWKMGYDVWLTNSRGNTFSRNHTELKPFLDKQFWNYTFDDMGYFDVVANVRYILNATSRKDLTFVGWSQGTSQMFVAAQGPDRDYLKSHVNLFVALSPVTYLTHQSSLLLSVAQKFRLGVILEKAFPYDVFSWSELPTLGSLLCKVTLGVICDITVDVICGRSQKDSSDAILNLAAHFPAGTSIKDLDHYEQFIDYEHFGRFDYGTMGNLEHYGLELPPEYSLSELEIPTALFCGSKDTLAGPKDVERLKMDLKGNKHVVFSKEYEDYSHLTWMVGLTDEWITDLKALLRQYNPVRPMEASDFYADPVQDMMKPQVVRHLEFIRAVDGVFGGFDLEKQPVVKVPRPGHCLKKNGEDINPCDDEAAVEQTLRRLALMVKTRGVIFANCFQDAERSLDTSLLCPRFAGKVTEAQFCSHFPFMQEISEYELGLLLQRYYNSEADGINYMAMDKDLQALVEEPLQESCILGGTRSTCSGRPGSLNWSPTARLQASQDRSMAETDLLGRLKVEVASRRLRLHGSFQEVDRLRRGAVTMGQARTVFTILRIELDSKELETLHRLYDLNGLFNYREFCNQILEVPLDAKLEDLSPISASEGPPYLKWQERVRSRHPLQPDAEELLAEAEMWIARKAEHRTINVKSHFLDFDKLRCSRVTRSQWPEGPGLGIQAMVLIEGRRREPPQGQKRAAEDAAQAAAAAAAAKQPRTDTNLGAIIAAAQAAQAQAAQVSADRSDHRGHCCSKTRLGSLDLYAHLAASARMNAAMNAAYAPAEEEQPSTVPEPAAFDKDALKRLAQKAADGTIEEPPPPPPEPKKPSAAVEETLEPAAEVAPAWSATG</sequence>
<evidence type="ECO:0000313" key="6">
    <source>
        <dbReference type="EMBL" id="CAK9010107.1"/>
    </source>
</evidence>
<dbReference type="Pfam" id="PF00561">
    <property type="entry name" value="Abhydrolase_1"/>
    <property type="match status" value="1"/>
</dbReference>
<name>A0ABP0J6V9_9DINO</name>
<dbReference type="InterPro" id="IPR029058">
    <property type="entry name" value="AB_hydrolase_fold"/>
</dbReference>
<evidence type="ECO:0000256" key="3">
    <source>
        <dbReference type="SAM" id="MobiDB-lite"/>
    </source>
</evidence>
<comment type="caution">
    <text evidence="6">The sequence shown here is derived from an EMBL/GenBank/DDBJ whole genome shotgun (WGS) entry which is preliminary data.</text>
</comment>
<dbReference type="PROSITE" id="PS51257">
    <property type="entry name" value="PROKAR_LIPOPROTEIN"/>
    <property type="match status" value="1"/>
</dbReference>
<dbReference type="SUPFAM" id="SSF53474">
    <property type="entry name" value="alpha/beta-Hydrolases"/>
    <property type="match status" value="1"/>
</dbReference>
<dbReference type="InterPro" id="IPR011992">
    <property type="entry name" value="EF-hand-dom_pair"/>
</dbReference>
<dbReference type="PANTHER" id="PTHR11005">
    <property type="entry name" value="LYSOSOMAL ACID LIPASE-RELATED"/>
    <property type="match status" value="1"/>
</dbReference>